<dbReference type="NCBIfam" id="TIGR02141">
    <property type="entry name" value="modB_ABC"/>
    <property type="match status" value="1"/>
</dbReference>
<evidence type="ECO:0000256" key="5">
    <source>
        <dbReference type="ARBA" id="ARBA00022475"/>
    </source>
</evidence>
<dbReference type="EMBL" id="FWWZ01000001">
    <property type="protein sequence ID" value="SMC08835.1"/>
    <property type="molecule type" value="Genomic_DNA"/>
</dbReference>
<dbReference type="GO" id="GO:0005886">
    <property type="term" value="C:plasma membrane"/>
    <property type="evidence" value="ECO:0007669"/>
    <property type="project" value="UniProtKB-SubCell"/>
</dbReference>
<dbReference type="InterPro" id="IPR011867">
    <property type="entry name" value="ModB_ABC"/>
</dbReference>
<keyword evidence="4 10" id="KW-0813">Transport</keyword>
<proteinExistence type="inferred from homology"/>
<evidence type="ECO:0000256" key="6">
    <source>
        <dbReference type="ARBA" id="ARBA00022505"/>
    </source>
</evidence>
<keyword evidence="8 10" id="KW-1133">Transmembrane helix</keyword>
<protein>
    <recommendedName>
        <fullName evidence="11">Molybdenum transport system permease</fullName>
    </recommendedName>
</protein>
<evidence type="ECO:0000313" key="13">
    <source>
        <dbReference type="EMBL" id="SMC08835.1"/>
    </source>
</evidence>
<dbReference type="GO" id="GO:0015098">
    <property type="term" value="F:molybdate ion transmembrane transporter activity"/>
    <property type="evidence" value="ECO:0007669"/>
    <property type="project" value="UniProtKB-UniRule"/>
</dbReference>
<evidence type="ECO:0000256" key="1">
    <source>
        <dbReference type="ARBA" id="ARBA00002949"/>
    </source>
</evidence>
<evidence type="ECO:0000256" key="4">
    <source>
        <dbReference type="ARBA" id="ARBA00022448"/>
    </source>
</evidence>
<evidence type="ECO:0000256" key="9">
    <source>
        <dbReference type="ARBA" id="ARBA00023136"/>
    </source>
</evidence>
<keyword evidence="5 11" id="KW-1003">Cell membrane</keyword>
<evidence type="ECO:0000256" key="3">
    <source>
        <dbReference type="ARBA" id="ARBA00007069"/>
    </source>
</evidence>
<feature type="domain" description="ABC transmembrane type-1" evidence="12">
    <location>
        <begin position="7"/>
        <end position="213"/>
    </location>
</feature>
<feature type="transmembrane region" description="Helical" evidence="10">
    <location>
        <begin position="143"/>
        <end position="165"/>
    </location>
</feature>
<evidence type="ECO:0000256" key="10">
    <source>
        <dbReference type="RuleBase" id="RU363032"/>
    </source>
</evidence>
<dbReference type="Proteomes" id="UP000192602">
    <property type="component" value="Unassembled WGS sequence"/>
</dbReference>
<accession>A0A1W1WRJ4</accession>
<reference evidence="14" key="1">
    <citation type="submission" date="2017-04" db="EMBL/GenBank/DDBJ databases">
        <authorList>
            <person name="Varghese N."/>
            <person name="Submissions S."/>
        </authorList>
    </citation>
    <scope>NUCLEOTIDE SEQUENCE [LARGE SCALE GENOMIC DNA]</scope>
    <source>
        <strain evidence="14">DSM 16512</strain>
    </source>
</reference>
<keyword evidence="6 11" id="KW-0500">Molybdenum</keyword>
<feature type="transmembrane region" description="Helical" evidence="10">
    <location>
        <begin position="13"/>
        <end position="33"/>
    </location>
</feature>
<dbReference type="Gene3D" id="1.10.3720.10">
    <property type="entry name" value="MetI-like"/>
    <property type="match status" value="1"/>
</dbReference>
<evidence type="ECO:0000256" key="7">
    <source>
        <dbReference type="ARBA" id="ARBA00022692"/>
    </source>
</evidence>
<dbReference type="CDD" id="cd06261">
    <property type="entry name" value="TM_PBP2"/>
    <property type="match status" value="1"/>
</dbReference>
<evidence type="ECO:0000256" key="8">
    <source>
        <dbReference type="ARBA" id="ARBA00022989"/>
    </source>
</evidence>
<comment type="subcellular location">
    <subcellularLocation>
        <location evidence="2 10">Cell membrane</location>
        <topology evidence="2 10">Multi-pass membrane protein</topology>
    </subcellularLocation>
</comment>
<keyword evidence="14" id="KW-1185">Reference proteome</keyword>
<keyword evidence="9 10" id="KW-0472">Membrane</keyword>
<dbReference type="PANTHER" id="PTHR30183">
    <property type="entry name" value="MOLYBDENUM TRANSPORT SYSTEM PERMEASE PROTEIN MODB"/>
    <property type="match status" value="1"/>
</dbReference>
<dbReference type="PANTHER" id="PTHR30183:SF8">
    <property type="entry name" value="MOLYBDENUM TRANSPORT SYSTEM PERMEASE"/>
    <property type="match status" value="1"/>
</dbReference>
<comment type="similarity">
    <text evidence="3 11">Belongs to the binding-protein-dependent transport system permease family. CysTW subfamily.</text>
</comment>
<dbReference type="AlphaFoldDB" id="A0A1W1WRJ4"/>
<feature type="transmembrane region" description="Helical" evidence="10">
    <location>
        <begin position="45"/>
        <end position="64"/>
    </location>
</feature>
<dbReference type="RefSeq" id="WP_084275095.1">
    <property type="nucleotide sequence ID" value="NZ_AP026671.1"/>
</dbReference>
<name>A0A1W1WRJ4_9BACT</name>
<sequence>MIDWIPFILSFKLATITTTMLFAIGLPIAWWLASTKNRFKPIIEAFVSMPIVLPPTVLGFYILWAFSPGTFLGKFFSSIGIEPLFSFPGLVIASLLYSFPFMVQPLQSGFEGVPKSLIEASFIAGKNRMQTLMHVILPNMKPSILTALIITFAHTIGEFGVVLMVGGSIPGKTKVASIAIYEYVEILDYKSAHIYSAIMVALSFTVLLAVYIFNQKSKKVQL</sequence>
<dbReference type="InterPro" id="IPR035906">
    <property type="entry name" value="MetI-like_sf"/>
</dbReference>
<dbReference type="InterPro" id="IPR000515">
    <property type="entry name" value="MetI-like"/>
</dbReference>
<gene>
    <name evidence="13" type="ORF">SAMN05660197_0609</name>
</gene>
<feature type="transmembrane region" description="Helical" evidence="10">
    <location>
        <begin position="84"/>
        <end position="103"/>
    </location>
</feature>
<dbReference type="STRING" id="1069081.SAMN05660197_0609"/>
<evidence type="ECO:0000256" key="11">
    <source>
        <dbReference type="RuleBase" id="RU365097"/>
    </source>
</evidence>
<dbReference type="OrthoDB" id="9795403at2"/>
<evidence type="ECO:0000313" key="14">
    <source>
        <dbReference type="Proteomes" id="UP000192602"/>
    </source>
</evidence>
<keyword evidence="7 10" id="KW-0812">Transmembrane</keyword>
<comment type="function">
    <text evidence="1 11">Part of the binding-protein-dependent transport system for molybdenum; probably responsible for the translocation of the substrate across the membrane.</text>
</comment>
<evidence type="ECO:0000259" key="12">
    <source>
        <dbReference type="PROSITE" id="PS50928"/>
    </source>
</evidence>
<organism evidence="13 14">
    <name type="scientific">Nitratiruptor tergarcus DSM 16512</name>
    <dbReference type="NCBI Taxonomy" id="1069081"/>
    <lineage>
        <taxon>Bacteria</taxon>
        <taxon>Pseudomonadati</taxon>
        <taxon>Campylobacterota</taxon>
        <taxon>Epsilonproteobacteria</taxon>
        <taxon>Nautiliales</taxon>
        <taxon>Nitratiruptoraceae</taxon>
        <taxon>Nitratiruptor</taxon>
    </lineage>
</organism>
<feature type="transmembrane region" description="Helical" evidence="10">
    <location>
        <begin position="192"/>
        <end position="213"/>
    </location>
</feature>
<dbReference type="PROSITE" id="PS50928">
    <property type="entry name" value="ABC_TM1"/>
    <property type="match status" value="1"/>
</dbReference>
<dbReference type="SUPFAM" id="SSF161098">
    <property type="entry name" value="MetI-like"/>
    <property type="match status" value="1"/>
</dbReference>
<dbReference type="Pfam" id="PF00528">
    <property type="entry name" value="BPD_transp_1"/>
    <property type="match status" value="1"/>
</dbReference>
<evidence type="ECO:0000256" key="2">
    <source>
        <dbReference type="ARBA" id="ARBA00004651"/>
    </source>
</evidence>